<dbReference type="EMBL" id="FXUF01000019">
    <property type="protein sequence ID" value="SMP69951.1"/>
    <property type="molecule type" value="Genomic_DNA"/>
</dbReference>
<dbReference type="Gene3D" id="3.40.50.620">
    <property type="entry name" value="HUPs"/>
    <property type="match status" value="1"/>
</dbReference>
<feature type="binding site" evidence="13">
    <location>
        <position position="29"/>
    </location>
    <ligand>
        <name>Zn(2+)</name>
        <dbReference type="ChEBI" id="CHEBI:29105"/>
    </ligand>
</feature>
<feature type="coiled-coil region" evidence="14">
    <location>
        <begin position="416"/>
        <end position="443"/>
    </location>
</feature>
<comment type="subcellular location">
    <subcellularLocation>
        <location evidence="1 13">Cytoplasm</location>
    </subcellularLocation>
</comment>
<gene>
    <name evidence="13" type="primary">cysS</name>
    <name evidence="16" type="ORF">SAMN06296020_11968</name>
</gene>
<keyword evidence="9 13" id="KW-0067">ATP-binding</keyword>
<dbReference type="PANTHER" id="PTHR10890:SF3">
    <property type="entry name" value="CYSTEINE--TRNA LIGASE, CYTOPLASMIC"/>
    <property type="match status" value="1"/>
</dbReference>
<keyword evidence="6 13" id="KW-0479">Metal-binding</keyword>
<comment type="subunit">
    <text evidence="3 13">Monomer.</text>
</comment>
<dbReference type="Pfam" id="PF01406">
    <property type="entry name" value="tRNA-synt_1e"/>
    <property type="match status" value="1"/>
</dbReference>
<keyword evidence="17" id="KW-1185">Reference proteome</keyword>
<dbReference type="InterPro" id="IPR009080">
    <property type="entry name" value="tRNAsynth_Ia_anticodon-bd"/>
</dbReference>
<comment type="similarity">
    <text evidence="2 13">Belongs to the class-I aminoacyl-tRNA synthetase family.</text>
</comment>
<feature type="short sequence motif" description="'HIGH' region" evidence="13">
    <location>
        <begin position="31"/>
        <end position="41"/>
    </location>
</feature>
<evidence type="ECO:0000256" key="10">
    <source>
        <dbReference type="ARBA" id="ARBA00022917"/>
    </source>
</evidence>
<evidence type="ECO:0000256" key="1">
    <source>
        <dbReference type="ARBA" id="ARBA00004496"/>
    </source>
</evidence>
<evidence type="ECO:0000256" key="5">
    <source>
        <dbReference type="ARBA" id="ARBA00022598"/>
    </source>
</evidence>
<evidence type="ECO:0000259" key="15">
    <source>
        <dbReference type="SMART" id="SM00840"/>
    </source>
</evidence>
<evidence type="ECO:0000256" key="4">
    <source>
        <dbReference type="ARBA" id="ARBA00022490"/>
    </source>
</evidence>
<feature type="binding site" evidence="13">
    <location>
        <position position="209"/>
    </location>
    <ligand>
        <name>Zn(2+)</name>
        <dbReference type="ChEBI" id="CHEBI:29105"/>
    </ligand>
</feature>
<dbReference type="InterPro" id="IPR024909">
    <property type="entry name" value="Cys-tRNA/MSH_ligase"/>
</dbReference>
<evidence type="ECO:0000313" key="17">
    <source>
        <dbReference type="Proteomes" id="UP001158066"/>
    </source>
</evidence>
<keyword evidence="10 13" id="KW-0648">Protein biosynthesis</keyword>
<evidence type="ECO:0000256" key="7">
    <source>
        <dbReference type="ARBA" id="ARBA00022741"/>
    </source>
</evidence>
<dbReference type="Proteomes" id="UP001158066">
    <property type="component" value="Unassembled WGS sequence"/>
</dbReference>
<dbReference type="InterPro" id="IPR032678">
    <property type="entry name" value="tRNA-synt_1_cat_dom"/>
</dbReference>
<organism evidence="16 17">
    <name type="scientific">Anoxynatronum buryatiense</name>
    <dbReference type="NCBI Taxonomy" id="489973"/>
    <lineage>
        <taxon>Bacteria</taxon>
        <taxon>Bacillati</taxon>
        <taxon>Bacillota</taxon>
        <taxon>Clostridia</taxon>
        <taxon>Eubacteriales</taxon>
        <taxon>Clostridiaceae</taxon>
        <taxon>Anoxynatronum</taxon>
    </lineage>
</organism>
<dbReference type="PANTHER" id="PTHR10890">
    <property type="entry name" value="CYSTEINYL-TRNA SYNTHETASE"/>
    <property type="match status" value="1"/>
</dbReference>
<dbReference type="NCBIfam" id="TIGR00435">
    <property type="entry name" value="cysS"/>
    <property type="match status" value="1"/>
</dbReference>
<feature type="binding site" evidence="13">
    <location>
        <position position="238"/>
    </location>
    <ligand>
        <name>Zn(2+)</name>
        <dbReference type="ChEBI" id="CHEBI:29105"/>
    </ligand>
</feature>
<feature type="domain" description="Cysteinyl-tRNA synthetase class Ia DALR" evidence="15">
    <location>
        <begin position="354"/>
        <end position="417"/>
    </location>
</feature>
<evidence type="ECO:0000256" key="8">
    <source>
        <dbReference type="ARBA" id="ARBA00022833"/>
    </source>
</evidence>
<evidence type="ECO:0000256" key="2">
    <source>
        <dbReference type="ARBA" id="ARBA00005594"/>
    </source>
</evidence>
<keyword evidence="8 13" id="KW-0862">Zinc</keyword>
<evidence type="ECO:0000256" key="9">
    <source>
        <dbReference type="ARBA" id="ARBA00022840"/>
    </source>
</evidence>
<dbReference type="GO" id="GO:0008270">
    <property type="term" value="F:zinc ion binding"/>
    <property type="evidence" value="ECO:0007669"/>
    <property type="project" value="UniProtKB-UniRule"/>
</dbReference>
<comment type="cofactor">
    <cofactor evidence="13">
        <name>Zn(2+)</name>
        <dbReference type="ChEBI" id="CHEBI:29105"/>
    </cofactor>
    <text evidence="13">Binds 1 zinc ion per subunit.</text>
</comment>
<dbReference type="InterPro" id="IPR056411">
    <property type="entry name" value="CysS_C"/>
</dbReference>
<dbReference type="SMART" id="SM00840">
    <property type="entry name" value="DALR_2"/>
    <property type="match status" value="1"/>
</dbReference>
<evidence type="ECO:0000256" key="3">
    <source>
        <dbReference type="ARBA" id="ARBA00011245"/>
    </source>
</evidence>
<dbReference type="CDD" id="cd07963">
    <property type="entry name" value="Anticodon_Ia_Cys"/>
    <property type="match status" value="1"/>
</dbReference>
<dbReference type="InterPro" id="IPR015803">
    <property type="entry name" value="Cys-tRNA-ligase"/>
</dbReference>
<evidence type="ECO:0000313" key="16">
    <source>
        <dbReference type="EMBL" id="SMP69951.1"/>
    </source>
</evidence>
<dbReference type="PRINTS" id="PR00983">
    <property type="entry name" value="TRNASYNTHCYS"/>
</dbReference>
<comment type="catalytic activity">
    <reaction evidence="12 13">
        <text>tRNA(Cys) + L-cysteine + ATP = L-cysteinyl-tRNA(Cys) + AMP + diphosphate</text>
        <dbReference type="Rhea" id="RHEA:17773"/>
        <dbReference type="Rhea" id="RHEA-COMP:9661"/>
        <dbReference type="Rhea" id="RHEA-COMP:9679"/>
        <dbReference type="ChEBI" id="CHEBI:30616"/>
        <dbReference type="ChEBI" id="CHEBI:33019"/>
        <dbReference type="ChEBI" id="CHEBI:35235"/>
        <dbReference type="ChEBI" id="CHEBI:78442"/>
        <dbReference type="ChEBI" id="CHEBI:78517"/>
        <dbReference type="ChEBI" id="CHEBI:456215"/>
        <dbReference type="EC" id="6.1.1.16"/>
    </reaction>
</comment>
<dbReference type="Gene3D" id="1.20.120.1910">
    <property type="entry name" value="Cysteine-tRNA ligase, C-terminal anti-codon recognition domain"/>
    <property type="match status" value="1"/>
</dbReference>
<feature type="binding site" evidence="13">
    <location>
        <position position="234"/>
    </location>
    <ligand>
        <name>Zn(2+)</name>
        <dbReference type="ChEBI" id="CHEBI:29105"/>
    </ligand>
</feature>
<evidence type="ECO:0000256" key="6">
    <source>
        <dbReference type="ARBA" id="ARBA00022723"/>
    </source>
</evidence>
<feature type="short sequence motif" description="'KMSKS' region" evidence="13">
    <location>
        <begin position="266"/>
        <end position="270"/>
    </location>
</feature>
<dbReference type="Pfam" id="PF23493">
    <property type="entry name" value="CysS_C"/>
    <property type="match status" value="1"/>
</dbReference>
<evidence type="ECO:0000256" key="12">
    <source>
        <dbReference type="ARBA" id="ARBA00047398"/>
    </source>
</evidence>
<dbReference type="GO" id="GO:0006423">
    <property type="term" value="P:cysteinyl-tRNA aminoacylation"/>
    <property type="evidence" value="ECO:0007669"/>
    <property type="project" value="UniProtKB-UniRule"/>
</dbReference>
<dbReference type="HAMAP" id="MF_00041">
    <property type="entry name" value="Cys_tRNA_synth"/>
    <property type="match status" value="1"/>
</dbReference>
<dbReference type="AlphaFoldDB" id="A0AA46AKF1"/>
<comment type="caution">
    <text evidence="16">The sequence shown here is derived from an EMBL/GenBank/DDBJ whole genome shotgun (WGS) entry which is preliminary data.</text>
</comment>
<proteinExistence type="inferred from homology"/>
<accession>A0AA46AKF1</accession>
<dbReference type="CDD" id="cd00672">
    <property type="entry name" value="CysRS_core"/>
    <property type="match status" value="1"/>
</dbReference>
<keyword evidence="5 13" id="KW-0436">Ligase</keyword>
<protein>
    <recommendedName>
        <fullName evidence="13">Cysteine--tRNA ligase</fullName>
        <ecNumber evidence="13">6.1.1.16</ecNumber>
    </recommendedName>
    <alternativeName>
        <fullName evidence="13">Cysteinyl-tRNA synthetase</fullName>
        <shortName evidence="13">CysRS</shortName>
    </alternativeName>
</protein>
<dbReference type="FunFam" id="3.40.50.620:FF:000009">
    <property type="entry name" value="Cysteine--tRNA ligase"/>
    <property type="match status" value="1"/>
</dbReference>
<reference evidence="16" key="1">
    <citation type="submission" date="2017-05" db="EMBL/GenBank/DDBJ databases">
        <authorList>
            <person name="Varghese N."/>
            <person name="Submissions S."/>
        </authorList>
    </citation>
    <scope>NUCLEOTIDE SEQUENCE</scope>
    <source>
        <strain evidence="16">Su22</strain>
    </source>
</reference>
<dbReference type="GO" id="GO:0005829">
    <property type="term" value="C:cytosol"/>
    <property type="evidence" value="ECO:0007669"/>
    <property type="project" value="TreeGrafter"/>
</dbReference>
<dbReference type="SUPFAM" id="SSF47323">
    <property type="entry name" value="Anticodon-binding domain of a subclass of class I aminoacyl-tRNA synthetases"/>
    <property type="match status" value="1"/>
</dbReference>
<dbReference type="GO" id="GO:0005524">
    <property type="term" value="F:ATP binding"/>
    <property type="evidence" value="ECO:0007669"/>
    <property type="project" value="UniProtKB-UniRule"/>
</dbReference>
<dbReference type="EC" id="6.1.1.16" evidence="13"/>
<keyword evidence="11 13" id="KW-0030">Aminoacyl-tRNA synthetase</keyword>
<dbReference type="InterPro" id="IPR014729">
    <property type="entry name" value="Rossmann-like_a/b/a_fold"/>
</dbReference>
<dbReference type="SUPFAM" id="SSF52374">
    <property type="entry name" value="Nucleotidylyl transferase"/>
    <property type="match status" value="1"/>
</dbReference>
<feature type="binding site" evidence="13">
    <location>
        <position position="269"/>
    </location>
    <ligand>
        <name>ATP</name>
        <dbReference type="ChEBI" id="CHEBI:30616"/>
    </ligand>
</feature>
<evidence type="ECO:0000256" key="14">
    <source>
        <dbReference type="SAM" id="Coils"/>
    </source>
</evidence>
<dbReference type="InterPro" id="IPR015273">
    <property type="entry name" value="Cys-tRNA-synt_Ia_DALR"/>
</dbReference>
<evidence type="ECO:0000256" key="13">
    <source>
        <dbReference type="HAMAP-Rule" id="MF_00041"/>
    </source>
</evidence>
<dbReference type="Pfam" id="PF09190">
    <property type="entry name" value="DALR_2"/>
    <property type="match status" value="1"/>
</dbReference>
<dbReference type="GO" id="GO:0004817">
    <property type="term" value="F:cysteine-tRNA ligase activity"/>
    <property type="evidence" value="ECO:0007669"/>
    <property type="project" value="UniProtKB-UniRule"/>
</dbReference>
<keyword evidence="4 13" id="KW-0963">Cytoplasm</keyword>
<keyword evidence="14" id="KW-0175">Coiled coil</keyword>
<keyword evidence="7 13" id="KW-0547">Nucleotide-binding</keyword>
<name>A0AA46AKF1_9CLOT</name>
<evidence type="ECO:0000256" key="11">
    <source>
        <dbReference type="ARBA" id="ARBA00023146"/>
    </source>
</evidence>
<sequence length="472" mass="53847">MAIMLYNTLTRQKETFSPIEPGKIRMYACGPTVYNYFHIGNARTFITFDALRQYFEYRGYEVTFVQNFTDVDDKIIQQALKENLTSVEVSEKYIEAYFADADSLGIRRADVHPRVTETIPEIIAFVEALIQKGVAYEQQGDVYFDVTAYPAYGNLSKQSLDELKAGARIEVNEQKKSPLDFALWKAAKPGEPFWESPWGPGRPGWHIECSAMARKYLGETIDIHGGGGDLTFPHHENEVAQSEALTGKPFANYWVHVGYLNVDNRKMSKSLNNFFTAREIAAEYDLEVVRFFILSAHYRNPINFSREAMTAARSGLERLYTALENWRYYHDHAPETEGTEDQNQIATLENYRERFMAAMDDDFNTADGLGIIFELVKAGNALLTEKPGRKVLQRALELLQELAGVLGLLQKEDTSEGSLEDAVEKLISERQQARQNRDFARADAIRDQLKEQGIVLEDTPEGIKWKRVVNDR</sequence>